<dbReference type="EMBL" id="FQXM01000004">
    <property type="protein sequence ID" value="SHH33521.1"/>
    <property type="molecule type" value="Genomic_DNA"/>
</dbReference>
<keyword evidence="4" id="KW-1185">Reference proteome</keyword>
<organism evidence="3 4">
    <name type="scientific">Clostridium grantii DSM 8605</name>
    <dbReference type="NCBI Taxonomy" id="1121316"/>
    <lineage>
        <taxon>Bacteria</taxon>
        <taxon>Bacillati</taxon>
        <taxon>Bacillota</taxon>
        <taxon>Clostridia</taxon>
        <taxon>Eubacteriales</taxon>
        <taxon>Clostridiaceae</taxon>
        <taxon>Clostridium</taxon>
    </lineage>
</organism>
<sequence length="582" mass="64583">MKWVKSLVAIIVLVIVLITADLLPIDAISTFSFNSDNSVDSIIFPHDEVVEVNIEIDEDVYQEMLTNATEEEMVMADITYNGYTFSDIGIRPKGNSSLRDVASSDSDRFSFKIDFNYYLEGQDFLGITKINLNNIFMDPSYMAEYLGYEMLDELDAVSSRTTYAAVSINGEYYGLYLAVEQVNDSFLVDNFGNDSGELYKPDLGVGSDLAYISDNGMDYTGMFPENMDEYDNETLVELLKTIEDGGNLDSIFNVDSFLKYLAISTMTVHPDSYQGAMYHNYYLYNNEGIFEWISWDLNMIFNGFPGSSLTDLEATEFLIDEPVKGAMSNYPLIEAIFKNEEYVEQYHEYLEILSEGYLAEDNINEKLLSVYEMIKSYVETDPSSFYTYNEFETALFQDEGNNLSILSFVEKRVDNVAQQLSGEIASTNNGEGNSGSGSSGGMGQMQPGMNQGTGEGVSGEMPELVDGERPARPEGIEGERPAGPGVVDGEMPAMTETVDGEIPAIPDGVEGQMPEMPEVGEGEMPETVDGQMQSKQQGMQDEAVNKEVIVEESSTISTTNIIIFLSMVVVIIGTSLYLSKKH</sequence>
<evidence type="ECO:0000313" key="3">
    <source>
        <dbReference type="EMBL" id="SHH33521.1"/>
    </source>
</evidence>
<dbReference type="RefSeq" id="WP_073337107.1">
    <property type="nucleotide sequence ID" value="NZ_FQXM01000004.1"/>
</dbReference>
<dbReference type="Pfam" id="PF08757">
    <property type="entry name" value="CotH"/>
    <property type="match status" value="1"/>
</dbReference>
<dbReference type="OrthoDB" id="3235126at2"/>
<keyword evidence="2" id="KW-0472">Membrane</keyword>
<dbReference type="PANTHER" id="PTHR40050:SF1">
    <property type="entry name" value="INNER SPORE COAT PROTEIN H"/>
    <property type="match status" value="1"/>
</dbReference>
<evidence type="ECO:0000313" key="4">
    <source>
        <dbReference type="Proteomes" id="UP000184447"/>
    </source>
</evidence>
<dbReference type="Proteomes" id="UP000184447">
    <property type="component" value="Unassembled WGS sequence"/>
</dbReference>
<evidence type="ECO:0000256" key="1">
    <source>
        <dbReference type="SAM" id="MobiDB-lite"/>
    </source>
</evidence>
<accession>A0A1M5S4U3</accession>
<keyword evidence="2" id="KW-0812">Transmembrane</keyword>
<feature type="transmembrane region" description="Helical" evidence="2">
    <location>
        <begin position="561"/>
        <end position="579"/>
    </location>
</feature>
<gene>
    <name evidence="3" type="ORF">SAMN02745207_00755</name>
</gene>
<feature type="compositionally biased region" description="Gly residues" evidence="1">
    <location>
        <begin position="432"/>
        <end position="443"/>
    </location>
</feature>
<reference evidence="3 4" key="1">
    <citation type="submission" date="2016-11" db="EMBL/GenBank/DDBJ databases">
        <authorList>
            <person name="Jaros S."/>
            <person name="Januszkiewicz K."/>
            <person name="Wedrychowicz H."/>
        </authorList>
    </citation>
    <scope>NUCLEOTIDE SEQUENCE [LARGE SCALE GENOMIC DNA]</scope>
    <source>
        <strain evidence="3 4">DSM 8605</strain>
    </source>
</reference>
<name>A0A1M5S4U3_9CLOT</name>
<dbReference type="PANTHER" id="PTHR40050">
    <property type="entry name" value="INNER SPORE COAT PROTEIN H"/>
    <property type="match status" value="1"/>
</dbReference>
<proteinExistence type="predicted"/>
<feature type="region of interest" description="Disordered" evidence="1">
    <location>
        <begin position="423"/>
        <end position="489"/>
    </location>
</feature>
<keyword evidence="2" id="KW-1133">Transmembrane helix</keyword>
<feature type="compositionally biased region" description="Basic and acidic residues" evidence="1">
    <location>
        <begin position="466"/>
        <end position="480"/>
    </location>
</feature>
<dbReference type="InterPro" id="IPR014867">
    <property type="entry name" value="Spore_coat_CotH_CotH2/3/7"/>
</dbReference>
<protein>
    <submittedName>
        <fullName evidence="3">CotH protein</fullName>
    </submittedName>
</protein>
<dbReference type="AlphaFoldDB" id="A0A1M5S4U3"/>
<evidence type="ECO:0000256" key="2">
    <source>
        <dbReference type="SAM" id="Phobius"/>
    </source>
</evidence>
<dbReference type="STRING" id="1121316.SAMN02745207_00755"/>